<name>A0ABT6X1M7_9ACTN</name>
<evidence type="ECO:0000313" key="1">
    <source>
        <dbReference type="EMBL" id="MDI6105894.1"/>
    </source>
</evidence>
<dbReference type="EMBL" id="JASCTH010000060">
    <property type="protein sequence ID" value="MDI6105894.1"/>
    <property type="molecule type" value="Genomic_DNA"/>
</dbReference>
<dbReference type="Pfam" id="PF20062">
    <property type="entry name" value="DUF6461"/>
    <property type="match status" value="1"/>
</dbReference>
<evidence type="ECO:0000313" key="2">
    <source>
        <dbReference type="Proteomes" id="UP001241758"/>
    </source>
</evidence>
<protein>
    <submittedName>
        <fullName evidence="1">DUF6461 domain-containing protein</fullName>
    </submittedName>
</protein>
<dbReference type="RefSeq" id="WP_282767359.1">
    <property type="nucleotide sequence ID" value="NZ_JASCTH010000060.1"/>
</dbReference>
<gene>
    <name evidence="1" type="ORF">QLQ12_45720</name>
</gene>
<dbReference type="Proteomes" id="UP001241758">
    <property type="component" value="Unassembled WGS sequence"/>
</dbReference>
<reference evidence="1 2" key="1">
    <citation type="submission" date="2023-05" db="EMBL/GenBank/DDBJ databases">
        <title>Actinoplanes sp. NEAU-A12 genome sequencing.</title>
        <authorList>
            <person name="Wang Z.-S."/>
        </authorList>
    </citation>
    <scope>NUCLEOTIDE SEQUENCE [LARGE SCALE GENOMIC DNA]</scope>
    <source>
        <strain evidence="1 2">NEAU-A12</strain>
    </source>
</reference>
<dbReference type="InterPro" id="IPR045592">
    <property type="entry name" value="DUF6461"/>
</dbReference>
<organism evidence="1 2">
    <name type="scientific">Actinoplanes sandaracinus</name>
    <dbReference type="NCBI Taxonomy" id="3045177"/>
    <lineage>
        <taxon>Bacteria</taxon>
        <taxon>Bacillati</taxon>
        <taxon>Actinomycetota</taxon>
        <taxon>Actinomycetes</taxon>
        <taxon>Micromonosporales</taxon>
        <taxon>Micromonosporaceae</taxon>
        <taxon>Actinoplanes</taxon>
    </lineage>
</organism>
<comment type="caution">
    <text evidence="1">The sequence shown here is derived from an EMBL/GenBank/DDBJ whole genome shotgun (WGS) entry which is preliminary data.</text>
</comment>
<proteinExistence type="predicted"/>
<sequence length="352" mass="38403">MDQGAVEYYRRLLDGAPYLRVALCVTYASGVDGPGLIRAFGGDPTATVSRHDLGDLLHQYHYTEVPAALLVAEMGTWQIGIEDNGYQGTRTEVLRQAAAGGTAVSVYWNVNATNAFTYAVDGRTRFGFDMMFPEDRHGPDAADIDAYLAHLPFGHAGDADWRAAGLALAERITGVRLPADFPTWDIPGVVLDEVPQDLIPEGDEEHSALQDTFIQQVLAAPTLDKIPAIAAFRARSIAQDAGLVDEPAAREAMEALTLGHPPRPELRADLTALGDHYFQQSRTMTGWPSADLFRQGHAVRDFIDAAFDRHTSGGYTFRNPDLRLQAEVLGRCASRAASDARRGSSSHFRPHF</sequence>
<keyword evidence="2" id="KW-1185">Reference proteome</keyword>
<accession>A0ABT6X1M7</accession>